<name>A0AAV7W6K1_PLEWA</name>
<accession>A0AAV7W6K1</accession>
<gene>
    <name evidence="2" type="ORF">NDU88_003994</name>
</gene>
<protein>
    <submittedName>
        <fullName evidence="2">Uncharacterized protein</fullName>
    </submittedName>
</protein>
<evidence type="ECO:0000313" key="2">
    <source>
        <dbReference type="EMBL" id="KAJ1208611.1"/>
    </source>
</evidence>
<organism evidence="2 3">
    <name type="scientific">Pleurodeles waltl</name>
    <name type="common">Iberian ribbed newt</name>
    <dbReference type="NCBI Taxonomy" id="8319"/>
    <lineage>
        <taxon>Eukaryota</taxon>
        <taxon>Metazoa</taxon>
        <taxon>Chordata</taxon>
        <taxon>Craniata</taxon>
        <taxon>Vertebrata</taxon>
        <taxon>Euteleostomi</taxon>
        <taxon>Amphibia</taxon>
        <taxon>Batrachia</taxon>
        <taxon>Caudata</taxon>
        <taxon>Salamandroidea</taxon>
        <taxon>Salamandridae</taxon>
        <taxon>Pleurodelinae</taxon>
        <taxon>Pleurodeles</taxon>
    </lineage>
</organism>
<dbReference type="AlphaFoldDB" id="A0AAV7W6K1"/>
<dbReference type="Proteomes" id="UP001066276">
    <property type="component" value="Chromosome 1_2"/>
</dbReference>
<sequence length="70" mass="7375">MQTALSGLAVPTRGHKRDGSGTGVIGATAAAEELGYRLVLLGDQADFMRDQSKLGVGLKAEDHLEYSMGR</sequence>
<keyword evidence="3" id="KW-1185">Reference proteome</keyword>
<feature type="region of interest" description="Disordered" evidence="1">
    <location>
        <begin position="1"/>
        <end position="23"/>
    </location>
</feature>
<reference evidence="2" key="1">
    <citation type="journal article" date="2022" name="bioRxiv">
        <title>Sequencing and chromosome-scale assembly of the giantPleurodeles waltlgenome.</title>
        <authorList>
            <person name="Brown T."/>
            <person name="Elewa A."/>
            <person name="Iarovenko S."/>
            <person name="Subramanian E."/>
            <person name="Araus A.J."/>
            <person name="Petzold A."/>
            <person name="Susuki M."/>
            <person name="Suzuki K.-i.T."/>
            <person name="Hayashi T."/>
            <person name="Toyoda A."/>
            <person name="Oliveira C."/>
            <person name="Osipova E."/>
            <person name="Leigh N.D."/>
            <person name="Simon A."/>
            <person name="Yun M.H."/>
        </authorList>
    </citation>
    <scope>NUCLEOTIDE SEQUENCE</scope>
    <source>
        <strain evidence="2">20211129_DDA</strain>
        <tissue evidence="2">Liver</tissue>
    </source>
</reference>
<proteinExistence type="predicted"/>
<evidence type="ECO:0000313" key="3">
    <source>
        <dbReference type="Proteomes" id="UP001066276"/>
    </source>
</evidence>
<dbReference type="EMBL" id="JANPWB010000002">
    <property type="protein sequence ID" value="KAJ1208611.1"/>
    <property type="molecule type" value="Genomic_DNA"/>
</dbReference>
<evidence type="ECO:0000256" key="1">
    <source>
        <dbReference type="SAM" id="MobiDB-lite"/>
    </source>
</evidence>
<comment type="caution">
    <text evidence="2">The sequence shown here is derived from an EMBL/GenBank/DDBJ whole genome shotgun (WGS) entry which is preliminary data.</text>
</comment>